<sequence>MQRASGMASRSPLLSQSIAGCWREHSVSILELLRGISIPELEQSRVSAPSCQGPGRYISQRREVQHLRWCQEDLRGKMQGWLCIPKGLSCSKWLWPRWENCSCTNSRAAGS</sequence>
<protein>
    <submittedName>
        <fullName evidence="1">Uncharacterized protein</fullName>
    </submittedName>
</protein>
<accession>A0A2D4M968</accession>
<reference evidence="1" key="1">
    <citation type="submission" date="2017-07" db="EMBL/GenBank/DDBJ databases">
        <authorList>
            <person name="Mikheyev A."/>
            <person name="Grau M."/>
        </authorList>
    </citation>
    <scope>NUCLEOTIDE SEQUENCE</scope>
    <source>
        <tissue evidence="1">Venom_gland</tissue>
    </source>
</reference>
<reference evidence="1" key="2">
    <citation type="submission" date="2017-11" db="EMBL/GenBank/DDBJ databases">
        <title>Coralsnake Venomics: Analyses of Venom Gland Transcriptomes and Proteomes of Six Brazilian Taxa.</title>
        <authorList>
            <person name="Aird S.D."/>
            <person name="Jorge da Silva N."/>
            <person name="Qiu L."/>
            <person name="Villar-Briones A."/>
            <person name="Aparecida-Saddi V."/>
            <person name="Campos-Telles M.P."/>
            <person name="Grau M."/>
            <person name="Mikheyev A.S."/>
        </authorList>
    </citation>
    <scope>NUCLEOTIDE SEQUENCE</scope>
    <source>
        <tissue evidence="1">Venom_gland</tissue>
    </source>
</reference>
<dbReference type="AlphaFoldDB" id="A0A2D4M968"/>
<dbReference type="EMBL" id="IACM01075602">
    <property type="protein sequence ID" value="LAB29911.1"/>
    <property type="molecule type" value="Transcribed_RNA"/>
</dbReference>
<name>A0A2D4M968_9SAUR</name>
<dbReference type="PROSITE" id="PS51257">
    <property type="entry name" value="PROKAR_LIPOPROTEIN"/>
    <property type="match status" value="1"/>
</dbReference>
<proteinExistence type="predicted"/>
<evidence type="ECO:0000313" key="1">
    <source>
        <dbReference type="EMBL" id="LAB29911.1"/>
    </source>
</evidence>
<organism evidence="1">
    <name type="scientific">Micrurus spixii</name>
    <name type="common">Amazon coral snake</name>
    <dbReference type="NCBI Taxonomy" id="129469"/>
    <lineage>
        <taxon>Eukaryota</taxon>
        <taxon>Metazoa</taxon>
        <taxon>Chordata</taxon>
        <taxon>Craniata</taxon>
        <taxon>Vertebrata</taxon>
        <taxon>Euteleostomi</taxon>
        <taxon>Lepidosauria</taxon>
        <taxon>Squamata</taxon>
        <taxon>Bifurcata</taxon>
        <taxon>Unidentata</taxon>
        <taxon>Episquamata</taxon>
        <taxon>Toxicofera</taxon>
        <taxon>Serpentes</taxon>
        <taxon>Colubroidea</taxon>
        <taxon>Elapidae</taxon>
        <taxon>Elapinae</taxon>
        <taxon>Micrurus</taxon>
    </lineage>
</organism>